<sequence>MAMFMIALCNAKKQNYKNRGDCMGKDYVRKELEDKLDELSAIEKNALKELTKLPEGKIYAKRRGENCCQFFWKKDSETDWQYLKKSEDKFATELIQREYTEKVLKTICEQRKLIEKFVKKYNEKSVLDVVNKISEPKLEKIKMYVKDDMAYICDWYKKQEEIIAKASKYVYSIKAGEDIEILTEKGESVKSKSEKIIADKLNMMNIPYCYEVPLYLKGYGYVKPDFKVLNVATRKEYYWEHYGMMDNKDYIIKALKKKNSYISNNFIVGDNLIETYESQSCPLDTRNVEKIIKTFLV</sequence>
<name>A5Z9J1_9FIRM</name>
<comment type="caution">
    <text evidence="1">The sequence shown here is derived from an EMBL/GenBank/DDBJ whole genome shotgun (WGS) entry which is preliminary data.</text>
</comment>
<dbReference type="Proteomes" id="UP000006000">
    <property type="component" value="Unassembled WGS sequence"/>
</dbReference>
<proteinExistence type="predicted"/>
<dbReference type="AlphaFoldDB" id="A5Z9J1"/>
<accession>A5Z9J1</accession>
<evidence type="ECO:0000313" key="2">
    <source>
        <dbReference type="Proteomes" id="UP000006000"/>
    </source>
</evidence>
<protein>
    <submittedName>
        <fullName evidence="1">Conserved domain protein</fullName>
    </submittedName>
</protein>
<dbReference type="HOGENOM" id="CLU_090271_0_0_9"/>
<dbReference type="STRING" id="411463.EUBVEN_02387"/>
<gene>
    <name evidence="1" type="ORF">EUBVEN_02387</name>
</gene>
<organism evidence="1 2">
    <name type="scientific">Eubacterium ventriosum ATCC 27560</name>
    <dbReference type="NCBI Taxonomy" id="411463"/>
    <lineage>
        <taxon>Bacteria</taxon>
        <taxon>Bacillati</taxon>
        <taxon>Bacillota</taxon>
        <taxon>Clostridia</taxon>
        <taxon>Eubacteriales</taxon>
        <taxon>Eubacteriaceae</taxon>
        <taxon>Eubacterium</taxon>
    </lineage>
</organism>
<reference evidence="1 2" key="1">
    <citation type="submission" date="2007-03" db="EMBL/GenBank/DDBJ databases">
        <authorList>
            <person name="Fulton L."/>
            <person name="Clifton S."/>
            <person name="Fulton B."/>
            <person name="Xu J."/>
            <person name="Minx P."/>
            <person name="Pepin K.H."/>
            <person name="Johnson M."/>
            <person name="Thiruvilangam P."/>
            <person name="Bhonagiri V."/>
            <person name="Nash W.E."/>
            <person name="Mardis E.R."/>
            <person name="Wilson R.K."/>
        </authorList>
    </citation>
    <scope>NUCLEOTIDE SEQUENCE [LARGE SCALE GENOMIC DNA]</scope>
    <source>
        <strain evidence="1 2">ATCC 27560</strain>
    </source>
</reference>
<dbReference type="eggNOG" id="COG0507">
    <property type="taxonomic scope" value="Bacteria"/>
</dbReference>
<dbReference type="EMBL" id="AAVL02000037">
    <property type="protein sequence ID" value="EDM50435.1"/>
    <property type="molecule type" value="Genomic_DNA"/>
</dbReference>
<reference evidence="1 2" key="2">
    <citation type="submission" date="2007-04" db="EMBL/GenBank/DDBJ databases">
        <title>Draft genome sequence of Eubacterium ventriosum (ATCC 27560).</title>
        <authorList>
            <person name="Sudarsanam P."/>
            <person name="Ley R."/>
            <person name="Guruge J."/>
            <person name="Turnbaugh P.J."/>
            <person name="Mahowald M."/>
            <person name="Liep D."/>
            <person name="Gordon J."/>
        </authorList>
    </citation>
    <scope>NUCLEOTIDE SEQUENCE [LARGE SCALE GENOMIC DNA]</scope>
    <source>
        <strain evidence="1 2">ATCC 27560</strain>
    </source>
</reference>
<evidence type="ECO:0000313" key="1">
    <source>
        <dbReference type="EMBL" id="EDM50435.1"/>
    </source>
</evidence>